<reference evidence="1" key="2">
    <citation type="submission" date="2012-06" db="EMBL/GenBank/DDBJ databases">
        <authorList>
            <person name="Yu Y."/>
            <person name="Currie J."/>
            <person name="Lomeli R."/>
            <person name="Angelova A."/>
            <person name="Collura K."/>
            <person name="Wissotski M."/>
            <person name="Campos D."/>
            <person name="Kudrna D."/>
            <person name="Golser W."/>
            <person name="Ashely E."/>
            <person name="Descour A."/>
            <person name="Fernandes J."/>
            <person name="Soderlund C."/>
            <person name="Walbot V."/>
        </authorList>
    </citation>
    <scope>NUCLEOTIDE SEQUENCE</scope>
    <source>
        <strain evidence="1">B73</strain>
    </source>
</reference>
<accession>C4J3Y9</accession>
<reference evidence="1" key="1">
    <citation type="journal article" date="2009" name="PLoS Genet.">
        <title>Sequencing, mapping, and analysis of 27,455 maize full-length cDNAs.</title>
        <authorList>
            <person name="Soderlund C."/>
            <person name="Descour A."/>
            <person name="Kudrna D."/>
            <person name="Bomhoff M."/>
            <person name="Boyd L."/>
            <person name="Currie J."/>
            <person name="Angelova A."/>
            <person name="Collura K."/>
            <person name="Wissotski M."/>
            <person name="Ashley E."/>
            <person name="Morrow D."/>
            <person name="Fernandes J."/>
            <person name="Walbot V."/>
            <person name="Yu Y."/>
        </authorList>
    </citation>
    <scope>NUCLEOTIDE SEQUENCE</scope>
    <source>
        <strain evidence="1">B73</strain>
    </source>
</reference>
<proteinExistence type="evidence at transcript level"/>
<evidence type="ECO:0000313" key="1">
    <source>
        <dbReference type="EMBL" id="ACR35889.1"/>
    </source>
</evidence>
<dbReference type="AlphaFoldDB" id="C4J3Y9"/>
<sequence>MAPARNTKKGHRVVCDATAVPCEARLGFVWMNMAAPWTYGYGADRTSPILLETFSATFEIGQERCPIRSATWGKYWPRCTRVRPKKSMNPSRCVQTLMVSLCQEKRLSTALRTGHSER</sequence>
<dbReference type="EMBL" id="BT085536">
    <property type="protein sequence ID" value="ACR35889.1"/>
    <property type="molecule type" value="mRNA"/>
</dbReference>
<organism evidence="1">
    <name type="scientific">Zea mays</name>
    <name type="common">Maize</name>
    <dbReference type="NCBI Taxonomy" id="4577"/>
    <lineage>
        <taxon>Eukaryota</taxon>
        <taxon>Viridiplantae</taxon>
        <taxon>Streptophyta</taxon>
        <taxon>Embryophyta</taxon>
        <taxon>Tracheophyta</taxon>
        <taxon>Spermatophyta</taxon>
        <taxon>Magnoliopsida</taxon>
        <taxon>Liliopsida</taxon>
        <taxon>Poales</taxon>
        <taxon>Poaceae</taxon>
        <taxon>PACMAD clade</taxon>
        <taxon>Panicoideae</taxon>
        <taxon>Andropogonodae</taxon>
        <taxon>Andropogoneae</taxon>
        <taxon>Tripsacinae</taxon>
        <taxon>Zea</taxon>
    </lineage>
</organism>
<name>C4J3Y9_MAIZE</name>
<protein>
    <submittedName>
        <fullName evidence="1">Uncharacterized protein</fullName>
    </submittedName>
</protein>